<dbReference type="EMBL" id="JACKXD010000003">
    <property type="protein sequence ID" value="MBB6646619.1"/>
    <property type="molecule type" value="Genomic_DNA"/>
</dbReference>
<protein>
    <submittedName>
        <fullName evidence="2">Lasso RiPP family leader peptide-containing protein</fullName>
    </submittedName>
</protein>
<organism evidence="2 3">
    <name type="scientific">Halobellus ruber</name>
    <dbReference type="NCBI Taxonomy" id="2761102"/>
    <lineage>
        <taxon>Archaea</taxon>
        <taxon>Methanobacteriati</taxon>
        <taxon>Methanobacteriota</taxon>
        <taxon>Stenosarchaea group</taxon>
        <taxon>Halobacteria</taxon>
        <taxon>Halobacteriales</taxon>
        <taxon>Haloferacaceae</taxon>
        <taxon>Halobellus</taxon>
    </lineage>
</organism>
<feature type="compositionally biased region" description="Polar residues" evidence="1">
    <location>
        <begin position="17"/>
        <end position="35"/>
    </location>
</feature>
<accession>A0A7J9SKH7</accession>
<gene>
    <name evidence="2" type="ORF">H5V44_10035</name>
</gene>
<keyword evidence="3" id="KW-1185">Reference proteome</keyword>
<dbReference type="RefSeq" id="WP_185192980.1">
    <property type="nucleotide sequence ID" value="NZ_JACKXD010000003.1"/>
</dbReference>
<proteinExistence type="predicted"/>
<evidence type="ECO:0000313" key="2">
    <source>
        <dbReference type="EMBL" id="MBB6646619.1"/>
    </source>
</evidence>
<dbReference type="Proteomes" id="UP000546257">
    <property type="component" value="Unassembled WGS sequence"/>
</dbReference>
<sequence length="53" mass="5274">MTKEYQTPEVTEYGPVSTVTEGSGTNKVGSGSDEFSSGTSLTGSVGTGSNIGP</sequence>
<reference evidence="2 3" key="1">
    <citation type="submission" date="2020-08" db="EMBL/GenBank/DDBJ databases">
        <authorList>
            <person name="Seo M.-J."/>
        </authorList>
    </citation>
    <scope>NUCLEOTIDE SEQUENCE [LARGE SCALE GENOMIC DNA]</scope>
    <source>
        <strain evidence="2 3">MBLA0160</strain>
    </source>
</reference>
<dbReference type="NCBIfam" id="NF033521">
    <property type="entry name" value="lasso_leader_L3"/>
    <property type="match status" value="1"/>
</dbReference>
<dbReference type="AlphaFoldDB" id="A0A7J9SKH7"/>
<evidence type="ECO:0000313" key="3">
    <source>
        <dbReference type="Proteomes" id="UP000546257"/>
    </source>
</evidence>
<evidence type="ECO:0000256" key="1">
    <source>
        <dbReference type="SAM" id="MobiDB-lite"/>
    </source>
</evidence>
<name>A0A7J9SKH7_9EURY</name>
<comment type="caution">
    <text evidence="2">The sequence shown here is derived from an EMBL/GenBank/DDBJ whole genome shotgun (WGS) entry which is preliminary data.</text>
</comment>
<feature type="region of interest" description="Disordered" evidence="1">
    <location>
        <begin position="1"/>
        <end position="53"/>
    </location>
</feature>